<dbReference type="InterPro" id="IPR007372">
    <property type="entry name" value="Lipid/polyisoprenoid-bd_YceI"/>
</dbReference>
<organism evidence="3 4">
    <name type="scientific">Gimesia alba</name>
    <dbReference type="NCBI Taxonomy" id="2527973"/>
    <lineage>
        <taxon>Bacteria</taxon>
        <taxon>Pseudomonadati</taxon>
        <taxon>Planctomycetota</taxon>
        <taxon>Planctomycetia</taxon>
        <taxon>Planctomycetales</taxon>
        <taxon>Planctomycetaceae</taxon>
        <taxon>Gimesia</taxon>
    </lineage>
</organism>
<dbReference type="OrthoDB" id="273832at2"/>
<dbReference type="RefSeq" id="WP_145214230.1">
    <property type="nucleotide sequence ID" value="NZ_CP036269.1"/>
</dbReference>
<dbReference type="PANTHER" id="PTHR34406">
    <property type="entry name" value="PROTEIN YCEI"/>
    <property type="match status" value="1"/>
</dbReference>
<evidence type="ECO:0000259" key="2">
    <source>
        <dbReference type="SMART" id="SM00867"/>
    </source>
</evidence>
<evidence type="ECO:0000313" key="4">
    <source>
        <dbReference type="Proteomes" id="UP000317171"/>
    </source>
</evidence>
<evidence type="ECO:0000313" key="3">
    <source>
        <dbReference type="EMBL" id="QDT41900.1"/>
    </source>
</evidence>
<proteinExistence type="predicted"/>
<name>A0A517RDE0_9PLAN</name>
<feature type="domain" description="Lipid/polyisoprenoid-binding YceI-like" evidence="2">
    <location>
        <begin position="46"/>
        <end position="218"/>
    </location>
</feature>
<protein>
    <submittedName>
        <fullName evidence="3">YceI-like domain protein</fullName>
    </submittedName>
</protein>
<feature type="signal peptide" evidence="1">
    <location>
        <begin position="1"/>
        <end position="32"/>
    </location>
</feature>
<sequence length="221" mass="23921" precursor="true">MSPQVSYYQRINSLLIAGFVVLSMSLSTSVQAQDATGQVNTKTSRVYTFVGKTGFGHEHAVIGEIKSGTLNLGARSNAGKIVFDMTTWKADTAAARKYIGLKGMTSASTQKDVNANMLGSSVLDVRKYPTATFEIASAVPVKQNAPTGKSFYQLDGKFTLHGVTRNLRLIAEVTDKNQQNHVRTSFSIKQTHFGITPYSKAFGAVGITDELKIYGELDVAK</sequence>
<dbReference type="PANTHER" id="PTHR34406:SF1">
    <property type="entry name" value="PROTEIN YCEI"/>
    <property type="match status" value="1"/>
</dbReference>
<gene>
    <name evidence="3" type="ORF">Pan241w_19800</name>
</gene>
<feature type="chain" id="PRO_5022192354" evidence="1">
    <location>
        <begin position="33"/>
        <end position="221"/>
    </location>
</feature>
<dbReference type="Proteomes" id="UP000317171">
    <property type="component" value="Chromosome"/>
</dbReference>
<dbReference type="AlphaFoldDB" id="A0A517RDE0"/>
<dbReference type="KEGG" id="gaz:Pan241w_19800"/>
<dbReference type="Pfam" id="PF04264">
    <property type="entry name" value="YceI"/>
    <property type="match status" value="1"/>
</dbReference>
<dbReference type="SMART" id="SM00867">
    <property type="entry name" value="YceI"/>
    <property type="match status" value="1"/>
</dbReference>
<dbReference type="Gene3D" id="2.40.128.110">
    <property type="entry name" value="Lipid/polyisoprenoid-binding, YceI-like"/>
    <property type="match status" value="1"/>
</dbReference>
<evidence type="ECO:0000256" key="1">
    <source>
        <dbReference type="SAM" id="SignalP"/>
    </source>
</evidence>
<dbReference type="SUPFAM" id="SSF101874">
    <property type="entry name" value="YceI-like"/>
    <property type="match status" value="1"/>
</dbReference>
<accession>A0A517RDE0</accession>
<dbReference type="InterPro" id="IPR036761">
    <property type="entry name" value="TTHA0802/YceI-like_sf"/>
</dbReference>
<reference evidence="3 4" key="1">
    <citation type="submission" date="2019-02" db="EMBL/GenBank/DDBJ databases">
        <title>Deep-cultivation of Planctomycetes and their phenomic and genomic characterization uncovers novel biology.</title>
        <authorList>
            <person name="Wiegand S."/>
            <person name="Jogler M."/>
            <person name="Boedeker C."/>
            <person name="Pinto D."/>
            <person name="Vollmers J."/>
            <person name="Rivas-Marin E."/>
            <person name="Kohn T."/>
            <person name="Peeters S.H."/>
            <person name="Heuer A."/>
            <person name="Rast P."/>
            <person name="Oberbeckmann S."/>
            <person name="Bunk B."/>
            <person name="Jeske O."/>
            <person name="Meyerdierks A."/>
            <person name="Storesund J.E."/>
            <person name="Kallscheuer N."/>
            <person name="Luecker S."/>
            <person name="Lage O.M."/>
            <person name="Pohl T."/>
            <person name="Merkel B.J."/>
            <person name="Hornburger P."/>
            <person name="Mueller R.-W."/>
            <person name="Bruemmer F."/>
            <person name="Labrenz M."/>
            <person name="Spormann A.M."/>
            <person name="Op den Camp H."/>
            <person name="Overmann J."/>
            <person name="Amann R."/>
            <person name="Jetten M.S.M."/>
            <person name="Mascher T."/>
            <person name="Medema M.H."/>
            <person name="Devos D.P."/>
            <person name="Kaster A.-K."/>
            <person name="Ovreas L."/>
            <person name="Rohde M."/>
            <person name="Galperin M.Y."/>
            <person name="Jogler C."/>
        </authorList>
    </citation>
    <scope>NUCLEOTIDE SEQUENCE [LARGE SCALE GENOMIC DNA]</scope>
    <source>
        <strain evidence="3 4">Pan241w</strain>
    </source>
</reference>
<keyword evidence="4" id="KW-1185">Reference proteome</keyword>
<keyword evidence="1" id="KW-0732">Signal</keyword>
<dbReference type="EMBL" id="CP036269">
    <property type="protein sequence ID" value="QDT41900.1"/>
    <property type="molecule type" value="Genomic_DNA"/>
</dbReference>